<dbReference type="AlphaFoldDB" id="A0A9X7J0M3"/>
<sequence length="388" mass="44772">MRMSLDSRREYLSNMHQRYRQAISRADKSQIIDEVVKMLGYNRKYAIQVLNNPIPAKKPPRKRTKPLKYLEALPAIQLVWKALDYPCAERLHPVLLSTAELLASHGELFLTPQIREQLAQISRSTLARRIAKWRSPKPKRTLPHQKPGSRLHTEVPIECYDWDENRPGALEVDLVEHNGGSSLGHFAYTITVVDVVTGYSRRRAILGRGQAAVFRELKAILNEWPVKPLGLHSDNGSEFLSAQLIRFCQQNGLTFTRSRPYRKNDNAHVEQKNRQFVREIVGYERYDTPEAVTWLNEVYSYLDIYVNLFLPMRKVVTKERRGTHVRKTYDIARTPFQRLIEAGVLDAQTKAKLQRQLQAINPLALHRQLEELLAKGSAKSSQENQAVH</sequence>
<dbReference type="Gene3D" id="3.30.420.10">
    <property type="entry name" value="Ribonuclease H-like superfamily/Ribonuclease H"/>
    <property type="match status" value="1"/>
</dbReference>
<organism evidence="2 3">
    <name type="scientific">Neomoorella stamsii</name>
    <dbReference type="NCBI Taxonomy" id="1266720"/>
    <lineage>
        <taxon>Bacteria</taxon>
        <taxon>Bacillati</taxon>
        <taxon>Bacillota</taxon>
        <taxon>Clostridia</taxon>
        <taxon>Neomoorellales</taxon>
        <taxon>Neomoorellaceae</taxon>
        <taxon>Neomoorella</taxon>
    </lineage>
</organism>
<feature type="domain" description="Integrase catalytic" evidence="1">
    <location>
        <begin position="163"/>
        <end position="343"/>
    </location>
</feature>
<dbReference type="EMBL" id="PVXL01000067">
    <property type="protein sequence ID" value="PRR69936.1"/>
    <property type="molecule type" value="Genomic_DNA"/>
</dbReference>
<proteinExistence type="predicted"/>
<dbReference type="Pfam" id="PF00665">
    <property type="entry name" value="rve"/>
    <property type="match status" value="1"/>
</dbReference>
<keyword evidence="3" id="KW-1185">Reference proteome</keyword>
<dbReference type="InterPro" id="IPR036397">
    <property type="entry name" value="RNaseH_sf"/>
</dbReference>
<dbReference type="InterPro" id="IPR012337">
    <property type="entry name" value="RNaseH-like_sf"/>
</dbReference>
<comment type="caution">
    <text evidence="2">The sequence shown here is derived from an EMBL/GenBank/DDBJ whole genome shotgun (WGS) entry which is preliminary data.</text>
</comment>
<evidence type="ECO:0000313" key="3">
    <source>
        <dbReference type="Proteomes" id="UP000239430"/>
    </source>
</evidence>
<dbReference type="InterPro" id="IPR001584">
    <property type="entry name" value="Integrase_cat-core"/>
</dbReference>
<dbReference type="GO" id="GO:0015074">
    <property type="term" value="P:DNA integration"/>
    <property type="evidence" value="ECO:0007669"/>
    <property type="project" value="InterPro"/>
</dbReference>
<evidence type="ECO:0000313" key="2">
    <source>
        <dbReference type="EMBL" id="PRR69936.1"/>
    </source>
</evidence>
<dbReference type="Proteomes" id="UP000239430">
    <property type="component" value="Unassembled WGS sequence"/>
</dbReference>
<gene>
    <name evidence="2" type="ORF">MOST_28100</name>
</gene>
<dbReference type="SUPFAM" id="SSF53098">
    <property type="entry name" value="Ribonuclease H-like"/>
    <property type="match status" value="1"/>
</dbReference>
<accession>A0A9X7J0M3</accession>
<reference evidence="2 3" key="1">
    <citation type="submission" date="2018-03" db="EMBL/GenBank/DDBJ databases">
        <title>Genome sequence of Moorella stamsii DSM 26217.</title>
        <authorList>
            <person name="Poehlein A."/>
            <person name="Daniel R."/>
        </authorList>
    </citation>
    <scope>NUCLEOTIDE SEQUENCE [LARGE SCALE GENOMIC DNA]</scope>
    <source>
        <strain evidence="3">DSM 26217</strain>
    </source>
</reference>
<evidence type="ECO:0000259" key="1">
    <source>
        <dbReference type="PROSITE" id="PS50994"/>
    </source>
</evidence>
<name>A0A9X7J0M3_9FIRM</name>
<dbReference type="PROSITE" id="PS50994">
    <property type="entry name" value="INTEGRASE"/>
    <property type="match status" value="1"/>
</dbReference>
<dbReference type="GO" id="GO:0003676">
    <property type="term" value="F:nucleic acid binding"/>
    <property type="evidence" value="ECO:0007669"/>
    <property type="project" value="InterPro"/>
</dbReference>
<protein>
    <submittedName>
        <fullName evidence="2">Integrase core domain protein</fullName>
    </submittedName>
</protein>